<evidence type="ECO:0000313" key="4">
    <source>
        <dbReference type="EMBL" id="TGK01976.1"/>
    </source>
</evidence>
<organism evidence="4 7">
    <name type="scientific">Leptospira langatensis</name>
    <dbReference type="NCBI Taxonomy" id="2484983"/>
    <lineage>
        <taxon>Bacteria</taxon>
        <taxon>Pseudomonadati</taxon>
        <taxon>Spirochaetota</taxon>
        <taxon>Spirochaetia</taxon>
        <taxon>Leptospirales</taxon>
        <taxon>Leptospiraceae</taxon>
        <taxon>Leptospira</taxon>
    </lineage>
</organism>
<reference evidence="4 7" key="2">
    <citation type="journal article" date="2019" name="PLoS Negl. Trop. Dis.">
        <title>Revisiting the worldwide diversity of Leptospira species in the environment.</title>
        <authorList>
            <person name="Vincent A.T."/>
            <person name="Schiettekatte O."/>
            <person name="Bourhy P."/>
            <person name="Veyrier F.J."/>
            <person name="Picardeau M."/>
        </authorList>
    </citation>
    <scope>NUCLEOTIDE SEQUENCE [LARGE SCALE GENOMIC DNA]</scope>
    <source>
        <strain evidence="5">201702690</strain>
        <strain evidence="4 7">SSW18</strain>
    </source>
</reference>
<evidence type="ECO:0000313" key="6">
    <source>
        <dbReference type="Proteomes" id="UP000297273"/>
    </source>
</evidence>
<sequence length="326" mass="36619">MSSYLRKIIFIFLFVFAPMGILPVTVLLREGGRVKGDIITQNQSSILLQTEAGKRKIDKDSVLKVLFHDVNDDQEEAIRKDEEDKLAADKKEQEDKDLAQRQLDEEKLRQEQLKKDEESAAAAAEEARKQEELRRQAANRPYKALWRSAVIPGWGQFYSDRSFQGVIFPTLFAAAAYVTYDKYRLYKEAVQEYGNIGNPYSKTNLIFTLSGHPISIPSTPTSPLAAYLSDKYSPSQIKLKREEADRDFKEYQGALLVLGGVYLINLIDSFFFANTIKSAMQMSDGKSKGMILSAVPSGVGSSFANSGSGSYSGVETKYTLGYRFQF</sequence>
<keyword evidence="2" id="KW-0472">Membrane</keyword>
<gene>
    <name evidence="4" type="ORF">EHO57_07905</name>
    <name evidence="5" type="ORF">EHQ53_14665</name>
</gene>
<feature type="transmembrane region" description="Helical" evidence="2">
    <location>
        <begin position="251"/>
        <end position="273"/>
    </location>
</feature>
<proteinExistence type="predicted"/>
<protein>
    <recommendedName>
        <fullName evidence="3">DUF5683 domain-containing protein</fullName>
    </recommendedName>
</protein>
<keyword evidence="2" id="KW-0812">Transmembrane</keyword>
<dbReference type="Proteomes" id="UP000297273">
    <property type="component" value="Unassembled WGS sequence"/>
</dbReference>
<evidence type="ECO:0000256" key="1">
    <source>
        <dbReference type="SAM" id="MobiDB-lite"/>
    </source>
</evidence>
<dbReference type="EMBL" id="RQER01000005">
    <property type="protein sequence ID" value="TGK01976.1"/>
    <property type="molecule type" value="Genomic_DNA"/>
</dbReference>
<accession>A0A5F1ZSP1</accession>
<keyword evidence="2" id="KW-1133">Transmembrane helix</keyword>
<evidence type="ECO:0000313" key="5">
    <source>
        <dbReference type="EMBL" id="TGL39527.1"/>
    </source>
</evidence>
<dbReference type="OrthoDB" id="345956at2"/>
<name>A0A5F1ZSP1_9LEPT</name>
<evidence type="ECO:0000259" key="3">
    <source>
        <dbReference type="Pfam" id="PF18935"/>
    </source>
</evidence>
<dbReference type="Pfam" id="PF18935">
    <property type="entry name" value="DUF5683"/>
    <property type="match status" value="1"/>
</dbReference>
<dbReference type="EMBL" id="RQGC01000012">
    <property type="protein sequence ID" value="TGL39527.1"/>
    <property type="molecule type" value="Genomic_DNA"/>
</dbReference>
<dbReference type="InterPro" id="IPR043738">
    <property type="entry name" value="DUF5683"/>
</dbReference>
<comment type="caution">
    <text evidence="4">The sequence shown here is derived from an EMBL/GenBank/DDBJ whole genome shotgun (WGS) entry which is preliminary data.</text>
</comment>
<keyword evidence="6" id="KW-1185">Reference proteome</keyword>
<evidence type="ECO:0000313" key="7">
    <source>
        <dbReference type="Proteomes" id="UP000297946"/>
    </source>
</evidence>
<feature type="domain" description="DUF5683" evidence="3">
    <location>
        <begin position="139"/>
        <end position="273"/>
    </location>
</feature>
<dbReference type="Proteomes" id="UP000297946">
    <property type="component" value="Unassembled WGS sequence"/>
</dbReference>
<dbReference type="AlphaFoldDB" id="A0A5F1ZSP1"/>
<dbReference type="NCBIfam" id="NF047433">
    <property type="entry name" value="Lepto_7_Nterm"/>
    <property type="match status" value="1"/>
</dbReference>
<reference evidence="5" key="1">
    <citation type="submission" date="2018-10" db="EMBL/GenBank/DDBJ databases">
        <authorList>
            <person name="Vincent A.T."/>
            <person name="Schiettekatte O."/>
            <person name="Bourhy P."/>
            <person name="Veyrier F.J."/>
            <person name="Picardeau M."/>
        </authorList>
    </citation>
    <scope>NUCLEOTIDE SEQUENCE</scope>
    <source>
        <strain evidence="5">201702690</strain>
    </source>
</reference>
<evidence type="ECO:0000256" key="2">
    <source>
        <dbReference type="SAM" id="Phobius"/>
    </source>
</evidence>
<feature type="region of interest" description="Disordered" evidence="1">
    <location>
        <begin position="111"/>
        <end position="132"/>
    </location>
</feature>